<name>A0A8S5TBN3_9CAUD</name>
<dbReference type="InterPro" id="IPR002500">
    <property type="entry name" value="PAPS_reduct_dom"/>
</dbReference>
<dbReference type="InterPro" id="IPR014729">
    <property type="entry name" value="Rossmann-like_a/b/a_fold"/>
</dbReference>
<accession>A0A8S5TBN3</accession>
<feature type="domain" description="Phosphoadenosine phosphosulphate reductase" evidence="1">
    <location>
        <begin position="33"/>
        <end position="189"/>
    </location>
</feature>
<dbReference type="Gene3D" id="3.40.50.620">
    <property type="entry name" value="HUPs"/>
    <property type="match status" value="1"/>
</dbReference>
<organism evidence="2">
    <name type="scientific">Siphoviridae sp. ctmHK36</name>
    <dbReference type="NCBI Taxonomy" id="2827931"/>
    <lineage>
        <taxon>Viruses</taxon>
        <taxon>Duplodnaviria</taxon>
        <taxon>Heunggongvirae</taxon>
        <taxon>Uroviricota</taxon>
        <taxon>Caudoviricetes</taxon>
    </lineage>
</organism>
<dbReference type="GO" id="GO:0003824">
    <property type="term" value="F:catalytic activity"/>
    <property type="evidence" value="ECO:0007669"/>
    <property type="project" value="InterPro"/>
</dbReference>
<dbReference type="EMBL" id="BK032788">
    <property type="protein sequence ID" value="DAF60399.1"/>
    <property type="molecule type" value="Genomic_DNA"/>
</dbReference>
<protein>
    <submittedName>
        <fullName evidence="2">Phosphoadenosine-phosphosulfate reductase</fullName>
    </submittedName>
</protein>
<proteinExistence type="predicted"/>
<reference evidence="2" key="1">
    <citation type="journal article" date="2021" name="Proc. Natl. Acad. Sci. U.S.A.">
        <title>A Catalog of Tens of Thousands of Viruses from Human Metagenomes Reveals Hidden Associations with Chronic Diseases.</title>
        <authorList>
            <person name="Tisza M.J."/>
            <person name="Buck C.B."/>
        </authorList>
    </citation>
    <scope>NUCLEOTIDE SEQUENCE</scope>
    <source>
        <strain evidence="2">CtmHK36</strain>
    </source>
</reference>
<evidence type="ECO:0000259" key="1">
    <source>
        <dbReference type="Pfam" id="PF01507"/>
    </source>
</evidence>
<evidence type="ECO:0000313" key="2">
    <source>
        <dbReference type="EMBL" id="DAF60399.1"/>
    </source>
</evidence>
<sequence length="248" mass="29452">MGRKREKPLVIRKNPIDLANKVIDDVREHSKDCIVMMSLGKDSIVTLDLLYEKFDRIVCVFMYLVKDLEHIQRWINWLLARYPRVEFEQIPHWNTTYNIHWGIYCTPNPKVRVLNLSMVIKSLKERFGIDYVFFGMKKADSMNRSLMLKSYESENYIHGGNCYPLADFTQKQILQYMKHRHLPKPIMYARTLYKETAEVGNASGGLSLDLDCFAWLRENAPSDLERIYKVFPQSRVILFRYDQEKKNK</sequence>
<dbReference type="SUPFAM" id="SSF52402">
    <property type="entry name" value="Adenine nucleotide alpha hydrolases-like"/>
    <property type="match status" value="1"/>
</dbReference>
<dbReference type="Pfam" id="PF01507">
    <property type="entry name" value="PAPS_reduct"/>
    <property type="match status" value="1"/>
</dbReference>